<dbReference type="FunFam" id="1.10.10.10:FF:000012">
    <property type="entry name" value="U5 small nuclear ribonucleoprotein helicase"/>
    <property type="match status" value="1"/>
</dbReference>
<dbReference type="OrthoDB" id="5575at2759"/>
<dbReference type="PROSITE" id="PS51194">
    <property type="entry name" value="HELICASE_CTER"/>
    <property type="match status" value="2"/>
</dbReference>
<dbReference type="InterPro" id="IPR036388">
    <property type="entry name" value="WH-like_DNA-bd_sf"/>
</dbReference>
<dbReference type="SMART" id="SM00382">
    <property type="entry name" value="AAA"/>
    <property type="match status" value="2"/>
</dbReference>
<proteinExistence type="predicted"/>
<dbReference type="FunFam" id="3.40.50.300:FF:003287">
    <property type="entry name" value="U5 small nuclear ribonucleoprotein 200 kDa helicase"/>
    <property type="match status" value="1"/>
</dbReference>
<dbReference type="PROSITE" id="PS51192">
    <property type="entry name" value="HELICASE_ATP_BIND_1"/>
    <property type="match status" value="2"/>
</dbReference>
<evidence type="ECO:0000313" key="8">
    <source>
        <dbReference type="Proteomes" id="UP000031512"/>
    </source>
</evidence>
<dbReference type="GO" id="GO:0005524">
    <property type="term" value="F:ATP binding"/>
    <property type="evidence" value="ECO:0007669"/>
    <property type="project" value="UniProtKB-KW"/>
</dbReference>
<protein>
    <submittedName>
        <fullName evidence="7">DEAD/DEAH box helicase domain-containing protein</fullName>
    </submittedName>
</protein>
<evidence type="ECO:0000313" key="7">
    <source>
        <dbReference type="EMBL" id="AFZ80737.1"/>
    </source>
</evidence>
<dbReference type="Gene3D" id="3.40.50.300">
    <property type="entry name" value="P-loop containing nucleotide triphosphate hydrolases"/>
    <property type="match status" value="4"/>
</dbReference>
<dbReference type="CDD" id="cd18795">
    <property type="entry name" value="SF2_C_Ski2"/>
    <property type="match status" value="2"/>
</dbReference>
<evidence type="ECO:0000256" key="1">
    <source>
        <dbReference type="ARBA" id="ARBA00022741"/>
    </source>
</evidence>
<dbReference type="InterPro" id="IPR035892">
    <property type="entry name" value="C2_domain_sf"/>
</dbReference>
<dbReference type="GO" id="GO:0004386">
    <property type="term" value="F:helicase activity"/>
    <property type="evidence" value="ECO:0007669"/>
    <property type="project" value="UniProtKB-KW"/>
</dbReference>
<dbReference type="GeneID" id="15805803"/>
<sequence>MGNTDYITSAYDLRIPWDGYLLKFQIKQNAASKKGSIESENSSHEDAEAAFVDSNDVGTFTWCLRNCQRICETNEHLTPAKIVGQILLLLGDDNVDRTASILCDTLGYAHVYFISKLLSFRQSLVKQWDVMLRKVVQKVKTNKLDATNYERLDKILLRQTGKDLERQKGKLEHILPKIPPQDLLFLVGLDLKSDVKLSHPLNFTQRTVLNLVREDHELYEKLTVPPPENIICAEDKELIDICTLPEWVQEAFSGIERLNLIQSRVFNSAFNTSQNLLVSAPTGCGKTNIALLCILQNYKQFFEENKKCGKVIYMVPMKALASEITEKYSKSLSKFGLSVVEVTGDVQLAKHELEDIDIMITTPEKFDVVTRNSFSTGTQSDESFMSRVSCLIIDEIHLLNDDRGPVIETIVARFFRLIESTQVRKRVVGISATLPNWEDIALFLRVSSEHTYYFGREYRYVPLEQVFYGVKQHDVQTVMLDLCFDHVVKTLESEKQCIIFVHSRNETLSTALKLIEMAQISNSFLFSPDEGLYKKYVGQLNKRIQSLRNLSEYSISIHHAGLVKSDRTLVEEMFKSGFIKVLVSTSTLAWGVNLPAHCVIIKGTFIGGAGVDRNINNLELTQIMGRAGRPQFDTSGLGILITEHKNLYNYMKMQTERVPIESKLHRHLENALNAEIAIGTIKNECEAILWLQYTYLYVRMFKNPLVYGITSEDENSILKFEQSIIRDAVKNLDKSRLLRLCKTTLEFVPTDLGRIAARYYVDYETTHNFAASINPLLYYEDGMLADRSHNISTDYINEEYILEVLCQCREFETLLFRNEECDELTSLMNSCCIFRPKSGIDHIKSKVCILIQAYISGANIKTPSLLSDLNFLIQNVGRLLRAYFEISACETVSGPPIGNIIHNWILMFERKCWNVKTRPNNVLAHFTHLQNIQLGKTPKFGVDESQKRYLLSENTARRFYGKFSLEELVEMTLEEISNIARSKGEAGTIKRLISHIPYPKIKLYNQPITSRISKVSISLSISIEWSKRWNGNVETFHVWICSRSRIISQSTISFTQSSLEVLEFYIPVHRVDDFLTVRIFSENWLGLVFEEQLRLHENLASSEGYTEIMDLIPLPTSVLGKYAPIYKFSHFNPLQTQIFPHCFMSDDNILVGAPTGSGKTLVAELAMLRLFDTSPGKKAVYIAPLKALAYERYRDWHSKFGKRVIEFTGDSKSQTTEVINSDIIITTPEKWDGVSRHWKKRAFVRSVGLIIIDEVHLLGESRGAVLESIVTRLSYMSDNTRLVCLSTALSNSDQVAEWLSVKPSKIFNFSPAVRPVKCSLFIDGFPIKPYCPRMNSMNKPAFDAISRHDPQASVLVFVSSRRQTRMTAQDFVGLLQLNSQTWANAGVSDTDIYQEDLTNIDDEYLRTFVAYGIGIHHAGLSKADRELVERLFLSGVIKVLVATSTLAWGVNLPAKIVIVKGTEFYDGRVNKYVDYSVTDIMQMVGRAGRSVYDNECFAYIYTETRKVGFYKAFMFSPFPTESFFHERILDCINSEVASGTIVNKKGAISYLSRTFFYKRLQTNMHYYLNIPTTSAETIFNPLANFSKEPNIEDVSNFAVVNTVNELVKLGCISLDYGKENIQQMDEAIFVPTLCGFLASHYYISCSTIFEFSRAASQAKGRSNLSFFTLMRILADAKEFSQVPVRHNEDIYNMQLSERAIFPIKESEASNPHAKTFLLFQARLFNLGMPIFDYNNDTKSVLDQTPRVIQTLVDIFAAYRNFKNVQYILFLYKCLSCGLDPRNLNLAFDTNSVNFKLLSLKLGEKRVVRKRVISLKYSCFVYDIEDTSDLELVVSVDLLDSDEDSIHYLVLANEHSNFIYGFKRFFKSGTAYFGYVYIM</sequence>
<dbReference type="STRING" id="1537102.L0AYR5"/>
<dbReference type="SUPFAM" id="SSF52540">
    <property type="entry name" value="P-loop containing nucleoside triphosphate hydrolases"/>
    <property type="match status" value="2"/>
</dbReference>
<dbReference type="InterPro" id="IPR003593">
    <property type="entry name" value="AAA+_ATPase"/>
</dbReference>
<dbReference type="RefSeq" id="XP_004830403.1">
    <property type="nucleotide sequence ID" value="XM_004830346.1"/>
</dbReference>
<dbReference type="InterPro" id="IPR011545">
    <property type="entry name" value="DEAD/DEAH_box_helicase_dom"/>
</dbReference>
<dbReference type="GO" id="GO:0016787">
    <property type="term" value="F:hydrolase activity"/>
    <property type="evidence" value="ECO:0007669"/>
    <property type="project" value="UniProtKB-KW"/>
</dbReference>
<dbReference type="PANTHER" id="PTHR47961">
    <property type="entry name" value="DNA POLYMERASE THETA, PUTATIVE (AFU_ORTHOLOGUE AFUA_1G05260)-RELATED"/>
    <property type="match status" value="1"/>
</dbReference>
<dbReference type="Gene3D" id="1.10.3380.10">
    <property type="entry name" value="Sec63 N-terminal domain-like domain"/>
    <property type="match status" value="2"/>
</dbReference>
<organism evidence="7 8">
    <name type="scientific">Theileria equi strain WA</name>
    <dbReference type="NCBI Taxonomy" id="1537102"/>
    <lineage>
        <taxon>Eukaryota</taxon>
        <taxon>Sar</taxon>
        <taxon>Alveolata</taxon>
        <taxon>Apicomplexa</taxon>
        <taxon>Aconoidasida</taxon>
        <taxon>Piroplasmida</taxon>
        <taxon>Theileriidae</taxon>
        <taxon>Theileria</taxon>
    </lineage>
</organism>
<dbReference type="GO" id="GO:0003676">
    <property type="term" value="F:nucleic acid binding"/>
    <property type="evidence" value="ECO:0007669"/>
    <property type="project" value="InterPro"/>
</dbReference>
<keyword evidence="3 7" id="KW-0347">Helicase</keyword>
<gene>
    <name evidence="7" type="ORF">BEWA_001440</name>
</gene>
<dbReference type="Pfam" id="PF00271">
    <property type="entry name" value="Helicase_C"/>
    <property type="match status" value="2"/>
</dbReference>
<evidence type="ECO:0000259" key="6">
    <source>
        <dbReference type="PROSITE" id="PS51194"/>
    </source>
</evidence>
<feature type="domain" description="Helicase C-terminal" evidence="6">
    <location>
        <begin position="483"/>
        <end position="672"/>
    </location>
</feature>
<keyword evidence="1" id="KW-0547">Nucleotide-binding</keyword>
<evidence type="ECO:0000256" key="4">
    <source>
        <dbReference type="ARBA" id="ARBA00022840"/>
    </source>
</evidence>
<dbReference type="eggNOG" id="KOG0952">
    <property type="taxonomic scope" value="Eukaryota"/>
</dbReference>
<accession>L0AYR5</accession>
<dbReference type="SMART" id="SM00487">
    <property type="entry name" value="DEXDc"/>
    <property type="match status" value="2"/>
</dbReference>
<keyword evidence="2" id="KW-0378">Hydrolase</keyword>
<dbReference type="EMBL" id="CP001670">
    <property type="protein sequence ID" value="AFZ80737.1"/>
    <property type="molecule type" value="Genomic_DNA"/>
</dbReference>
<dbReference type="InterPro" id="IPR050474">
    <property type="entry name" value="Hel308_SKI2-like"/>
</dbReference>
<dbReference type="Gene3D" id="1.10.10.10">
    <property type="entry name" value="Winged helix-like DNA-binding domain superfamily/Winged helix DNA-binding domain"/>
    <property type="match status" value="2"/>
</dbReference>
<dbReference type="InterPro" id="IPR014001">
    <property type="entry name" value="Helicase_ATP-bd"/>
</dbReference>
<dbReference type="Gene3D" id="2.60.40.150">
    <property type="entry name" value="C2 domain"/>
    <property type="match status" value="1"/>
</dbReference>
<dbReference type="SMART" id="SM00490">
    <property type="entry name" value="HELICc"/>
    <property type="match status" value="2"/>
</dbReference>
<reference evidence="7 8" key="1">
    <citation type="journal article" date="2012" name="BMC Genomics">
        <title>Comparative genomic analysis and phylogenetic position of Theileria equi.</title>
        <authorList>
            <person name="Kappmeyer L.S."/>
            <person name="Thiagarajan M."/>
            <person name="Herndon D.R."/>
            <person name="Ramsay J.D."/>
            <person name="Caler E."/>
            <person name="Djikeng A."/>
            <person name="Gillespie J.J."/>
            <person name="Lau A.O."/>
            <person name="Roalson E.H."/>
            <person name="Silva J.C."/>
            <person name="Silva M.G."/>
            <person name="Suarez C.E."/>
            <person name="Ueti M.W."/>
            <person name="Nene V.M."/>
            <person name="Mealey R.H."/>
            <person name="Knowles D.P."/>
            <person name="Brayton K.A."/>
        </authorList>
    </citation>
    <scope>NUCLEOTIDE SEQUENCE [LARGE SCALE GENOMIC DNA]</scope>
    <source>
        <strain evidence="7 8">WA</strain>
    </source>
</reference>
<dbReference type="InterPro" id="IPR004179">
    <property type="entry name" value="Sec63-dom"/>
</dbReference>
<feature type="domain" description="Helicase C-terminal" evidence="6">
    <location>
        <begin position="1340"/>
        <end position="1548"/>
    </location>
</feature>
<dbReference type="VEuPathDB" id="PiroplasmaDB:BEWA_001440"/>
<dbReference type="SUPFAM" id="SSF46785">
    <property type="entry name" value="Winged helix' DNA-binding domain"/>
    <property type="match status" value="1"/>
</dbReference>
<evidence type="ECO:0000256" key="2">
    <source>
        <dbReference type="ARBA" id="ARBA00022801"/>
    </source>
</evidence>
<feature type="domain" description="Helicase ATP-binding" evidence="5">
    <location>
        <begin position="267"/>
        <end position="452"/>
    </location>
</feature>
<dbReference type="InterPro" id="IPR001650">
    <property type="entry name" value="Helicase_C-like"/>
</dbReference>
<evidence type="ECO:0000256" key="3">
    <source>
        <dbReference type="ARBA" id="ARBA00022806"/>
    </source>
</evidence>
<dbReference type="InterPro" id="IPR036390">
    <property type="entry name" value="WH_DNA-bd_sf"/>
</dbReference>
<dbReference type="Pfam" id="PF02889">
    <property type="entry name" value="Sec63"/>
    <property type="match status" value="2"/>
</dbReference>
<keyword evidence="8" id="KW-1185">Reference proteome</keyword>
<evidence type="ECO:0000259" key="5">
    <source>
        <dbReference type="PROSITE" id="PS51192"/>
    </source>
</evidence>
<feature type="domain" description="Helicase ATP-binding" evidence="5">
    <location>
        <begin position="1140"/>
        <end position="1307"/>
    </location>
</feature>
<dbReference type="Proteomes" id="UP000031512">
    <property type="component" value="Chromosome 3"/>
</dbReference>
<dbReference type="PANTHER" id="PTHR47961:SF13">
    <property type="entry name" value="ACTIVATING SIGNAL COINTEGRATOR 1 COMPLEX SUBUNIT 3"/>
    <property type="match status" value="1"/>
</dbReference>
<name>L0AYR5_THEEQ</name>
<dbReference type="SUPFAM" id="SSF158702">
    <property type="entry name" value="Sec63 N-terminal domain-like"/>
    <property type="match status" value="2"/>
</dbReference>
<dbReference type="Pfam" id="PF00270">
    <property type="entry name" value="DEAD"/>
    <property type="match status" value="2"/>
</dbReference>
<dbReference type="SMART" id="SM00973">
    <property type="entry name" value="Sec63"/>
    <property type="match status" value="2"/>
</dbReference>
<dbReference type="Pfam" id="PF23445">
    <property type="entry name" value="WHD_SNRNP200"/>
    <property type="match status" value="2"/>
</dbReference>
<keyword evidence="4" id="KW-0067">ATP-binding</keyword>
<dbReference type="InterPro" id="IPR027417">
    <property type="entry name" value="P-loop_NTPase"/>
</dbReference>
<dbReference type="KEGG" id="beq:BEWA_001440"/>
<dbReference type="InterPro" id="IPR057842">
    <property type="entry name" value="WH_MER3"/>
</dbReference>
<dbReference type="PIRSF" id="PIRSF039073">
    <property type="entry name" value="BRR2"/>
    <property type="match status" value="1"/>
</dbReference>